<gene>
    <name evidence="7" type="ORF">SAMN02745120_0449</name>
</gene>
<dbReference type="GO" id="GO:0044781">
    <property type="term" value="P:bacterial-type flagellum organization"/>
    <property type="evidence" value="ECO:0007669"/>
    <property type="project" value="InterPro"/>
</dbReference>
<reference evidence="8" key="1">
    <citation type="submission" date="2017-02" db="EMBL/GenBank/DDBJ databases">
        <authorList>
            <person name="Varghese N."/>
            <person name="Submissions S."/>
        </authorList>
    </citation>
    <scope>NUCLEOTIDE SEQUENCE [LARGE SCALE GENOMIC DNA]</scope>
    <source>
        <strain evidence="8">ATCC 35199</strain>
    </source>
</reference>
<name>A0A1T4ZVT7_9FIRM</name>
<dbReference type="EMBL" id="FUYN01000001">
    <property type="protein sequence ID" value="SKB26806.1"/>
    <property type="molecule type" value="Genomic_DNA"/>
</dbReference>
<feature type="transmembrane region" description="Helical" evidence="6">
    <location>
        <begin position="6"/>
        <end position="24"/>
    </location>
</feature>
<organism evidence="7 8">
    <name type="scientific">Acetoanaerobium noterae</name>
    <dbReference type="NCBI Taxonomy" id="745369"/>
    <lineage>
        <taxon>Bacteria</taxon>
        <taxon>Bacillati</taxon>
        <taxon>Bacillota</taxon>
        <taxon>Clostridia</taxon>
        <taxon>Peptostreptococcales</taxon>
        <taxon>Filifactoraceae</taxon>
        <taxon>Acetoanaerobium</taxon>
    </lineage>
</organism>
<dbReference type="Proteomes" id="UP000243406">
    <property type="component" value="Unassembled WGS sequence"/>
</dbReference>
<dbReference type="AlphaFoldDB" id="A0A1T4ZVT7"/>
<proteinExistence type="predicted"/>
<keyword evidence="4 6" id="KW-1133">Transmembrane helix</keyword>
<evidence type="ECO:0000256" key="4">
    <source>
        <dbReference type="ARBA" id="ARBA00022989"/>
    </source>
</evidence>
<evidence type="ECO:0000256" key="6">
    <source>
        <dbReference type="SAM" id="Phobius"/>
    </source>
</evidence>
<keyword evidence="3 6" id="KW-0812">Transmembrane</keyword>
<keyword evidence="8" id="KW-1185">Reference proteome</keyword>
<dbReference type="RefSeq" id="WP_079588435.1">
    <property type="nucleotide sequence ID" value="NZ_CP154629.1"/>
</dbReference>
<keyword evidence="2" id="KW-1003">Cell membrane</keyword>
<dbReference type="GO" id="GO:0016020">
    <property type="term" value="C:membrane"/>
    <property type="evidence" value="ECO:0007669"/>
    <property type="project" value="InterPro"/>
</dbReference>
<evidence type="ECO:0000256" key="2">
    <source>
        <dbReference type="ARBA" id="ARBA00022475"/>
    </source>
</evidence>
<dbReference type="InterPro" id="IPR022781">
    <property type="entry name" value="Flagellar_biosynth_FliO"/>
</dbReference>
<evidence type="ECO:0000256" key="5">
    <source>
        <dbReference type="ARBA" id="ARBA00023136"/>
    </source>
</evidence>
<evidence type="ECO:0000256" key="3">
    <source>
        <dbReference type="ARBA" id="ARBA00022692"/>
    </source>
</evidence>
<comment type="subcellular location">
    <subcellularLocation>
        <location evidence="1">Cell membrane</location>
    </subcellularLocation>
</comment>
<protein>
    <submittedName>
        <fullName evidence="7">Flagellar biosynthesis protein, FliO</fullName>
    </submittedName>
</protein>
<keyword evidence="7" id="KW-0282">Flagellum</keyword>
<keyword evidence="7" id="KW-0969">Cilium</keyword>
<evidence type="ECO:0000313" key="7">
    <source>
        <dbReference type="EMBL" id="SKB26806.1"/>
    </source>
</evidence>
<accession>A0A1T4ZVT7</accession>
<evidence type="ECO:0000256" key="1">
    <source>
        <dbReference type="ARBA" id="ARBA00004236"/>
    </source>
</evidence>
<dbReference type="Pfam" id="PF04347">
    <property type="entry name" value="FliO"/>
    <property type="match status" value="1"/>
</dbReference>
<keyword evidence="5 6" id="KW-0472">Membrane</keyword>
<sequence length="93" mass="10898">MDLFLEILRIIVSLGIFIAILFGAKYATVYWAKRNQFINNEKQIKVIEQVPLARDKAVFLIKYRDNEYIIATTPQNIEIIDKIKSEEMDNYGN</sequence>
<keyword evidence="7" id="KW-0966">Cell projection</keyword>
<evidence type="ECO:0000313" key="8">
    <source>
        <dbReference type="Proteomes" id="UP000243406"/>
    </source>
</evidence>